<comment type="caution">
    <text evidence="3">The sequence shown here is derived from an EMBL/GenBank/DDBJ whole genome shotgun (WGS) entry which is preliminary data.</text>
</comment>
<accession>A0A5S4EZM3</accession>
<evidence type="ECO:0000256" key="1">
    <source>
        <dbReference type="SAM" id="MobiDB-lite"/>
    </source>
</evidence>
<dbReference type="Gene3D" id="3.30.360.10">
    <property type="entry name" value="Dihydrodipicolinate Reductase, domain 2"/>
    <property type="match status" value="1"/>
</dbReference>
<name>A0A5S4EZM3_9ACTN</name>
<organism evidence="3 4">
    <name type="scientific">Nonomuraea turkmeniaca</name>
    <dbReference type="NCBI Taxonomy" id="103838"/>
    <lineage>
        <taxon>Bacteria</taxon>
        <taxon>Bacillati</taxon>
        <taxon>Actinomycetota</taxon>
        <taxon>Actinomycetes</taxon>
        <taxon>Streptosporangiales</taxon>
        <taxon>Streptosporangiaceae</taxon>
        <taxon>Nonomuraea</taxon>
    </lineage>
</organism>
<dbReference type="InterPro" id="IPR000683">
    <property type="entry name" value="Gfo/Idh/MocA-like_OxRdtase_N"/>
</dbReference>
<dbReference type="Gene3D" id="3.40.50.720">
    <property type="entry name" value="NAD(P)-binding Rossmann-like Domain"/>
    <property type="match status" value="1"/>
</dbReference>
<evidence type="ECO:0000313" key="3">
    <source>
        <dbReference type="EMBL" id="TMR08988.1"/>
    </source>
</evidence>
<evidence type="ECO:0000259" key="2">
    <source>
        <dbReference type="Pfam" id="PF01408"/>
    </source>
</evidence>
<dbReference type="EMBL" id="VCKY01000258">
    <property type="protein sequence ID" value="TMR08988.1"/>
    <property type="molecule type" value="Genomic_DNA"/>
</dbReference>
<dbReference type="AlphaFoldDB" id="A0A5S4EZM3"/>
<dbReference type="Proteomes" id="UP000309128">
    <property type="component" value="Unassembled WGS sequence"/>
</dbReference>
<dbReference type="GO" id="GO:0000166">
    <property type="term" value="F:nucleotide binding"/>
    <property type="evidence" value="ECO:0007669"/>
    <property type="project" value="InterPro"/>
</dbReference>
<keyword evidence="4" id="KW-1185">Reference proteome</keyword>
<protein>
    <recommendedName>
        <fullName evidence="2">Gfo/Idh/MocA-like oxidoreductase N-terminal domain-containing protein</fullName>
    </recommendedName>
</protein>
<proteinExistence type="predicted"/>
<dbReference type="InterPro" id="IPR036291">
    <property type="entry name" value="NAD(P)-bd_dom_sf"/>
</dbReference>
<gene>
    <name evidence="3" type="ORF">ETD86_45380</name>
</gene>
<feature type="domain" description="Gfo/Idh/MocA-like oxidoreductase N-terminal" evidence="2">
    <location>
        <begin position="1"/>
        <end position="42"/>
    </location>
</feature>
<dbReference type="Pfam" id="PF01408">
    <property type="entry name" value="GFO_IDH_MocA"/>
    <property type="match status" value="1"/>
</dbReference>
<sequence length="134" mass="14311">MTVTALRRGVSVLSEKPMSVTLVEARSMVNVADEARRLFAVNQNRRFMPGLVAFRRTVAELGPLGLMTSEFFMPYRGRGVPRHAGAPAGAGHGDPPVRRGAGGLRSRSGVRLLRVVPAWPPVARPSWGPVSGAG</sequence>
<dbReference type="RefSeq" id="WP_170223616.1">
    <property type="nucleotide sequence ID" value="NZ_VCKY01000258.1"/>
</dbReference>
<reference evidence="3 4" key="1">
    <citation type="submission" date="2019-05" db="EMBL/GenBank/DDBJ databases">
        <title>Draft genome sequence of Nonomuraea turkmeniaca DSM 43926.</title>
        <authorList>
            <person name="Saricaoglu S."/>
            <person name="Isik K."/>
        </authorList>
    </citation>
    <scope>NUCLEOTIDE SEQUENCE [LARGE SCALE GENOMIC DNA]</scope>
    <source>
        <strain evidence="3 4">DSM 43926</strain>
    </source>
</reference>
<dbReference type="SUPFAM" id="SSF51735">
    <property type="entry name" value="NAD(P)-binding Rossmann-fold domains"/>
    <property type="match status" value="1"/>
</dbReference>
<feature type="region of interest" description="Disordered" evidence="1">
    <location>
        <begin position="82"/>
        <end position="105"/>
    </location>
</feature>
<evidence type="ECO:0000313" key="4">
    <source>
        <dbReference type="Proteomes" id="UP000309128"/>
    </source>
</evidence>
<feature type="non-terminal residue" evidence="3">
    <location>
        <position position="134"/>
    </location>
</feature>